<dbReference type="OrthoDB" id="8535698at2"/>
<organism evidence="1 2">
    <name type="scientific">Pseudoduganella namucuonensis</name>
    <dbReference type="NCBI Taxonomy" id="1035707"/>
    <lineage>
        <taxon>Bacteria</taxon>
        <taxon>Pseudomonadati</taxon>
        <taxon>Pseudomonadota</taxon>
        <taxon>Betaproteobacteria</taxon>
        <taxon>Burkholderiales</taxon>
        <taxon>Oxalobacteraceae</taxon>
        <taxon>Telluria group</taxon>
        <taxon>Pseudoduganella</taxon>
    </lineage>
</organism>
<evidence type="ECO:0000313" key="2">
    <source>
        <dbReference type="Proteomes" id="UP000199391"/>
    </source>
</evidence>
<dbReference type="STRING" id="1035707.SAMN05216552_10513"/>
<proteinExistence type="predicted"/>
<keyword evidence="2" id="KW-1185">Reference proteome</keyword>
<dbReference type="AlphaFoldDB" id="A0A1I7M2Z2"/>
<dbReference type="EMBL" id="FPBO01000051">
    <property type="protein sequence ID" value="SFV16273.1"/>
    <property type="molecule type" value="Genomic_DNA"/>
</dbReference>
<evidence type="ECO:0000313" key="1">
    <source>
        <dbReference type="EMBL" id="SFV16273.1"/>
    </source>
</evidence>
<dbReference type="RefSeq" id="WP_093560735.1">
    <property type="nucleotide sequence ID" value="NZ_FPBO01000051.1"/>
</dbReference>
<reference evidence="2" key="1">
    <citation type="submission" date="2016-10" db="EMBL/GenBank/DDBJ databases">
        <authorList>
            <person name="Varghese N."/>
            <person name="Submissions S."/>
        </authorList>
    </citation>
    <scope>NUCLEOTIDE SEQUENCE [LARGE SCALE GENOMIC DNA]</scope>
    <source>
        <strain evidence="2">CGMCC 1.11014</strain>
    </source>
</reference>
<name>A0A1I7M2Z2_9BURK</name>
<sequence length="177" mass="19911">MFDGKTIEELRGALQSYGRRRFPALREEIDDLASQALSDLWEYVACGQDEGKDALDLRKLAFAIFRRRAVDGFRRSARLWALSLDTLPEAELPAGAGVDPARSALYSRMLRICLVELADVAESDRALLSALDSGALAPGQPMAARERQRLHRLRVRLRDAIRRELGEDASQLLREDF</sequence>
<accession>A0A1I7M2Z2</accession>
<gene>
    <name evidence="1" type="ORF">SAMN05216552_10513</name>
</gene>
<dbReference type="Proteomes" id="UP000199391">
    <property type="component" value="Unassembled WGS sequence"/>
</dbReference>
<protein>
    <submittedName>
        <fullName evidence="1">RNA polymerase sigma-70 factor, ECF subfamily</fullName>
    </submittedName>
</protein>